<sequence length="389" mass="41817">MISLFVERPRDDSGACATRLAIAVGFLMAGVLVLVLVVLPLAILQPAGYMAVQGLQCSSDPDAQQAQSSGYAEDSIPENYLELYKEWGDEKGIPWNILAGIGQVESKHGRWEGPGITEGHNDWGAAGPMQFGALDGSAAGNSWGGEPIMDTDDRPEEGYGQDGNEDGIVNVYDPEDAIPAAADYLIANGIKDDVRQAIFSYNHAWWYVDDVMGWADQYADGDFDASGAIETAVNCTVDEQGVPIGRAPDEYSQAVVDWALAQRGKSYVYGATGPNTFDCSGLTMKAYASIGVSIPRVSQDQWTFGPEVPQGEEQPGDLVFFDVSRSNEPPGPGHVGMVIGDGLMVEAWCTDCGPIATREYDDPSRADILGFTRPLEHPDVKAQLEQQNP</sequence>
<evidence type="ECO:0000256" key="4">
    <source>
        <dbReference type="ARBA" id="ARBA00022807"/>
    </source>
</evidence>
<evidence type="ECO:0000256" key="2">
    <source>
        <dbReference type="ARBA" id="ARBA00022670"/>
    </source>
</evidence>
<dbReference type="CDD" id="cd13399">
    <property type="entry name" value="Slt35-like"/>
    <property type="match status" value="1"/>
</dbReference>
<evidence type="ECO:0000256" key="3">
    <source>
        <dbReference type="ARBA" id="ARBA00022801"/>
    </source>
</evidence>
<dbReference type="SUPFAM" id="SSF53955">
    <property type="entry name" value="Lysozyme-like"/>
    <property type="match status" value="1"/>
</dbReference>
<dbReference type="InterPro" id="IPR023346">
    <property type="entry name" value="Lysozyme-like_dom_sf"/>
</dbReference>
<dbReference type="SUPFAM" id="SSF54001">
    <property type="entry name" value="Cysteine proteinases"/>
    <property type="match status" value="1"/>
</dbReference>
<name>A0ABT4TFK8_9ACTN</name>
<keyword evidence="8" id="KW-1185">Reference proteome</keyword>
<dbReference type="InterPro" id="IPR000064">
    <property type="entry name" value="NLP_P60_dom"/>
</dbReference>
<dbReference type="Gene3D" id="3.90.1720.10">
    <property type="entry name" value="endopeptidase domain like (from Nostoc punctiforme)"/>
    <property type="match status" value="1"/>
</dbReference>
<dbReference type="PANTHER" id="PTHR47359:SF3">
    <property type="entry name" value="NLP_P60 DOMAIN-CONTAINING PROTEIN-RELATED"/>
    <property type="match status" value="1"/>
</dbReference>
<protein>
    <submittedName>
        <fullName evidence="7">Bifunctional lytic transglycosylase/C40 family peptidase</fullName>
    </submittedName>
</protein>
<dbReference type="PANTHER" id="PTHR47359">
    <property type="entry name" value="PEPTIDOGLYCAN DL-ENDOPEPTIDASE CWLO"/>
    <property type="match status" value="1"/>
</dbReference>
<accession>A0ABT4TFK8</accession>
<comment type="caution">
    <text evidence="7">The sequence shown here is derived from an EMBL/GenBank/DDBJ whole genome shotgun (WGS) entry which is preliminary data.</text>
</comment>
<keyword evidence="5" id="KW-0812">Transmembrane</keyword>
<keyword evidence="4" id="KW-0788">Thiol protease</keyword>
<evidence type="ECO:0000256" key="1">
    <source>
        <dbReference type="ARBA" id="ARBA00007074"/>
    </source>
</evidence>
<keyword evidence="3" id="KW-0378">Hydrolase</keyword>
<comment type="similarity">
    <text evidence="1">Belongs to the peptidase C40 family.</text>
</comment>
<dbReference type="Pfam" id="PF00877">
    <property type="entry name" value="NLPC_P60"/>
    <property type="match status" value="1"/>
</dbReference>
<feature type="domain" description="NlpC/P60" evidence="6">
    <location>
        <begin position="249"/>
        <end position="376"/>
    </location>
</feature>
<keyword evidence="5" id="KW-1133">Transmembrane helix</keyword>
<keyword evidence="5" id="KW-0472">Membrane</keyword>
<dbReference type="PROSITE" id="PS51935">
    <property type="entry name" value="NLPC_P60"/>
    <property type="match status" value="1"/>
</dbReference>
<proteinExistence type="inferred from homology"/>
<dbReference type="Gene3D" id="1.10.530.10">
    <property type="match status" value="1"/>
</dbReference>
<feature type="transmembrane region" description="Helical" evidence="5">
    <location>
        <begin position="20"/>
        <end position="43"/>
    </location>
</feature>
<gene>
    <name evidence="7" type="ORF">O4U47_01765</name>
</gene>
<reference evidence="7" key="1">
    <citation type="submission" date="2023-01" db="EMBL/GenBank/DDBJ databases">
        <title>Draft genome sequence of Nocardiopsis sp. LSu2-4 isolated from halophytes.</title>
        <authorList>
            <person name="Duangmal K."/>
            <person name="Chantavorakit T."/>
        </authorList>
    </citation>
    <scope>NUCLEOTIDE SEQUENCE</scope>
    <source>
        <strain evidence="7">LSu2-4</strain>
    </source>
</reference>
<dbReference type="InterPro" id="IPR051794">
    <property type="entry name" value="PG_Endopeptidase_C40"/>
</dbReference>
<keyword evidence="2" id="KW-0645">Protease</keyword>
<dbReference type="InterPro" id="IPR038765">
    <property type="entry name" value="Papain-like_cys_pep_sf"/>
</dbReference>
<evidence type="ECO:0000259" key="6">
    <source>
        <dbReference type="PROSITE" id="PS51935"/>
    </source>
</evidence>
<organism evidence="7 8">
    <name type="scientific">Nocardiopsis suaedae</name>
    <dbReference type="NCBI Taxonomy" id="3018444"/>
    <lineage>
        <taxon>Bacteria</taxon>
        <taxon>Bacillati</taxon>
        <taxon>Actinomycetota</taxon>
        <taxon>Actinomycetes</taxon>
        <taxon>Streptosporangiales</taxon>
        <taxon>Nocardiopsidaceae</taxon>
        <taxon>Nocardiopsis</taxon>
    </lineage>
</organism>
<dbReference type="Proteomes" id="UP001165685">
    <property type="component" value="Unassembled WGS sequence"/>
</dbReference>
<evidence type="ECO:0000256" key="5">
    <source>
        <dbReference type="SAM" id="Phobius"/>
    </source>
</evidence>
<evidence type="ECO:0000313" key="8">
    <source>
        <dbReference type="Proteomes" id="UP001165685"/>
    </source>
</evidence>
<dbReference type="EMBL" id="JAQFWP010000002">
    <property type="protein sequence ID" value="MDA2803225.1"/>
    <property type="molecule type" value="Genomic_DNA"/>
</dbReference>
<evidence type="ECO:0000313" key="7">
    <source>
        <dbReference type="EMBL" id="MDA2803225.1"/>
    </source>
</evidence>
<dbReference type="RefSeq" id="WP_270675485.1">
    <property type="nucleotide sequence ID" value="NZ_JAQFWP010000002.1"/>
</dbReference>